<feature type="signal peptide" evidence="8">
    <location>
        <begin position="1"/>
        <end position="31"/>
    </location>
</feature>
<evidence type="ECO:0000313" key="11">
    <source>
        <dbReference type="Proteomes" id="UP001371218"/>
    </source>
</evidence>
<evidence type="ECO:0000256" key="2">
    <source>
        <dbReference type="ARBA" id="ARBA00005791"/>
    </source>
</evidence>
<dbReference type="PANTHER" id="PTHR35891">
    <property type="entry name" value="THIOL:DISULFIDE INTERCHANGE PROTEIN DSBA"/>
    <property type="match status" value="1"/>
</dbReference>
<protein>
    <recommendedName>
        <fullName evidence="7">Thiol:disulfide interchange protein</fullName>
    </recommendedName>
</protein>
<dbReference type="EMBL" id="JBBUTG010000003">
    <property type="protein sequence ID" value="MEK8030393.1"/>
    <property type="molecule type" value="Genomic_DNA"/>
</dbReference>
<dbReference type="InterPro" id="IPR023205">
    <property type="entry name" value="DsbA/DsbL"/>
</dbReference>
<evidence type="ECO:0000256" key="8">
    <source>
        <dbReference type="SAM" id="SignalP"/>
    </source>
</evidence>
<dbReference type="InterPro" id="IPR036249">
    <property type="entry name" value="Thioredoxin-like_sf"/>
</dbReference>
<proteinExistence type="inferred from homology"/>
<keyword evidence="4 7" id="KW-0574">Periplasm</keyword>
<dbReference type="InterPro" id="IPR050824">
    <property type="entry name" value="Thiol_disulfide_DsbA"/>
</dbReference>
<keyword evidence="11" id="KW-1185">Reference proteome</keyword>
<comment type="similarity">
    <text evidence="2">Belongs to the thioredoxin family. DsbA subfamily.</text>
</comment>
<dbReference type="Gene3D" id="3.40.30.10">
    <property type="entry name" value="Glutaredoxin"/>
    <property type="match status" value="1"/>
</dbReference>
<dbReference type="CDD" id="cd03019">
    <property type="entry name" value="DsbA_DsbA"/>
    <property type="match status" value="1"/>
</dbReference>
<evidence type="ECO:0000256" key="4">
    <source>
        <dbReference type="ARBA" id="ARBA00022764"/>
    </source>
</evidence>
<sequence length="219" mass="23922">MKQPTINRRHFNSLGLLGLTAGVGLGTSAQAQGGPVEGQHYQKLAQQVPVAASGKIDVVEFFWYGCPHCYALEPFVEQWSSKVAGDINFRRVPVGFGPQHEFHQKVFYTLEALGQLGALHRKFFDSIHKDHKRMNTEGEVVAFATANGLDGAKFAETMKSFTVIGKVRQAKQLADAYHVDGVPTIGVQGRFTTSASMAGGAEQTFRVVDFLVDKARKPA</sequence>
<dbReference type="InterPro" id="IPR017937">
    <property type="entry name" value="Thioredoxin_CS"/>
</dbReference>
<keyword evidence="5 7" id="KW-1015">Disulfide bond</keyword>
<comment type="caution">
    <text evidence="10">The sequence shown here is derived from an EMBL/GenBank/DDBJ whole genome shotgun (WGS) entry which is preliminary data.</text>
</comment>
<keyword evidence="3 8" id="KW-0732">Signal</keyword>
<organism evidence="10 11">
    <name type="scientific">Ideonella lacteola</name>
    <dbReference type="NCBI Taxonomy" id="2984193"/>
    <lineage>
        <taxon>Bacteria</taxon>
        <taxon>Pseudomonadati</taxon>
        <taxon>Pseudomonadota</taxon>
        <taxon>Betaproteobacteria</taxon>
        <taxon>Burkholderiales</taxon>
        <taxon>Sphaerotilaceae</taxon>
        <taxon>Ideonella</taxon>
    </lineage>
</organism>
<dbReference type="PANTHER" id="PTHR35891:SF2">
    <property type="entry name" value="THIOL:DISULFIDE INTERCHANGE PROTEIN DSBA"/>
    <property type="match status" value="1"/>
</dbReference>
<dbReference type="PROSITE" id="PS00194">
    <property type="entry name" value="THIOREDOXIN_1"/>
    <property type="match status" value="1"/>
</dbReference>
<feature type="domain" description="Thioredoxin" evidence="9">
    <location>
        <begin position="21"/>
        <end position="169"/>
    </location>
</feature>
<dbReference type="PROSITE" id="PS51352">
    <property type="entry name" value="THIOREDOXIN_2"/>
    <property type="match status" value="1"/>
</dbReference>
<reference evidence="10 11" key="1">
    <citation type="submission" date="2024-04" db="EMBL/GenBank/DDBJ databases">
        <title>Novel species of the genus Ideonella isolated from streams.</title>
        <authorList>
            <person name="Lu H."/>
        </authorList>
    </citation>
    <scope>NUCLEOTIDE SEQUENCE [LARGE SCALE GENOMIC DNA]</scope>
    <source>
        <strain evidence="10 11">DXS29W</strain>
    </source>
</reference>
<comment type="subcellular location">
    <subcellularLocation>
        <location evidence="1 7">Periplasm</location>
    </subcellularLocation>
</comment>
<evidence type="ECO:0000259" key="9">
    <source>
        <dbReference type="PROSITE" id="PS51352"/>
    </source>
</evidence>
<evidence type="ECO:0000256" key="5">
    <source>
        <dbReference type="ARBA" id="ARBA00023157"/>
    </source>
</evidence>
<dbReference type="Proteomes" id="UP001371218">
    <property type="component" value="Unassembled WGS sequence"/>
</dbReference>
<dbReference type="Pfam" id="PF01323">
    <property type="entry name" value="DSBA"/>
    <property type="match status" value="1"/>
</dbReference>
<dbReference type="InterPro" id="IPR001853">
    <property type="entry name" value="DSBA-like_thioredoxin_dom"/>
</dbReference>
<dbReference type="PIRSF" id="PIRSF001488">
    <property type="entry name" value="Tdi_protein"/>
    <property type="match status" value="1"/>
</dbReference>
<evidence type="ECO:0000256" key="7">
    <source>
        <dbReference type="PIRNR" id="PIRNR001488"/>
    </source>
</evidence>
<feature type="chain" id="PRO_5046002512" description="Thiol:disulfide interchange protein" evidence="8">
    <location>
        <begin position="32"/>
        <end position="219"/>
    </location>
</feature>
<keyword evidence="6" id="KW-0676">Redox-active center</keyword>
<evidence type="ECO:0000256" key="1">
    <source>
        <dbReference type="ARBA" id="ARBA00004418"/>
    </source>
</evidence>
<dbReference type="InterPro" id="IPR013766">
    <property type="entry name" value="Thioredoxin_domain"/>
</dbReference>
<evidence type="ECO:0000256" key="6">
    <source>
        <dbReference type="ARBA" id="ARBA00023284"/>
    </source>
</evidence>
<evidence type="ECO:0000256" key="3">
    <source>
        <dbReference type="ARBA" id="ARBA00022729"/>
    </source>
</evidence>
<evidence type="ECO:0000313" key="10">
    <source>
        <dbReference type="EMBL" id="MEK8030393.1"/>
    </source>
</evidence>
<dbReference type="SUPFAM" id="SSF52833">
    <property type="entry name" value="Thioredoxin-like"/>
    <property type="match status" value="1"/>
</dbReference>
<name>A0ABU9BLL3_9BURK</name>
<dbReference type="RefSeq" id="WP_341424761.1">
    <property type="nucleotide sequence ID" value="NZ_JBBUTG010000003.1"/>
</dbReference>
<gene>
    <name evidence="10" type="ORF">AACH06_06105</name>
</gene>
<accession>A0ABU9BLL3</accession>